<organism evidence="4 5">
    <name type="scientific">Kitasatospora nipponensis</name>
    <dbReference type="NCBI Taxonomy" id="258049"/>
    <lineage>
        <taxon>Bacteria</taxon>
        <taxon>Bacillati</taxon>
        <taxon>Actinomycetota</taxon>
        <taxon>Actinomycetes</taxon>
        <taxon>Kitasatosporales</taxon>
        <taxon>Streptomycetaceae</taxon>
        <taxon>Kitasatospora</taxon>
    </lineage>
</organism>
<dbReference type="EMBL" id="BAAALF010000027">
    <property type="protein sequence ID" value="GAA1230957.1"/>
    <property type="molecule type" value="Genomic_DNA"/>
</dbReference>
<name>A0ABN1W1R6_9ACTN</name>
<accession>A0ABN1W1R6</accession>
<comment type="caution">
    <text evidence="4">The sequence shown here is derived from an EMBL/GenBank/DDBJ whole genome shotgun (WGS) entry which is preliminary data.</text>
</comment>
<proteinExistence type="inferred from homology"/>
<dbReference type="InterPro" id="IPR042070">
    <property type="entry name" value="PucR_C-HTH_sf"/>
</dbReference>
<evidence type="ECO:0000256" key="1">
    <source>
        <dbReference type="ARBA" id="ARBA00006754"/>
    </source>
</evidence>
<dbReference type="InterPro" id="IPR041522">
    <property type="entry name" value="CdaR_GGDEF"/>
</dbReference>
<reference evidence="4 5" key="1">
    <citation type="journal article" date="2019" name="Int. J. Syst. Evol. Microbiol.">
        <title>The Global Catalogue of Microorganisms (GCM) 10K type strain sequencing project: providing services to taxonomists for standard genome sequencing and annotation.</title>
        <authorList>
            <consortium name="The Broad Institute Genomics Platform"/>
            <consortium name="The Broad Institute Genome Sequencing Center for Infectious Disease"/>
            <person name="Wu L."/>
            <person name="Ma J."/>
        </authorList>
    </citation>
    <scope>NUCLEOTIDE SEQUENCE [LARGE SCALE GENOMIC DNA]</scope>
    <source>
        <strain evidence="4 5">JCM 13004</strain>
    </source>
</reference>
<evidence type="ECO:0000259" key="3">
    <source>
        <dbReference type="Pfam" id="PF17853"/>
    </source>
</evidence>
<evidence type="ECO:0000313" key="5">
    <source>
        <dbReference type="Proteomes" id="UP001500037"/>
    </source>
</evidence>
<dbReference type="Pfam" id="PF17853">
    <property type="entry name" value="GGDEF_2"/>
    <property type="match status" value="1"/>
</dbReference>
<comment type="similarity">
    <text evidence="1">Belongs to the CdaR family.</text>
</comment>
<dbReference type="InterPro" id="IPR025736">
    <property type="entry name" value="PucR_C-HTH_dom"/>
</dbReference>
<sequence>MSEEPQADRPGSRPTLLGLLKLAGDSVVTDFAVGALERPVSRLIVLDELEPPVSQDDLLVAVGVDPHTEEAIDLVRRAGEAGAAGVLFRPVETGSGSDALGEVAVEAGTAVLFRSRWTDWPTVIGILHAGLSMVPEPRIAGVLLGDLPQLAKAIALQVDGSVTIEDMAFNVLAYSPTGQDVDWVRIWTILGQQPPVERRDDMRSAGFDRDLLRSDKVLYRKAQGEAPERLVVPVRAGGIPLGSIWVAAEGGRPLDTPANREVLRVAALAAAPHLLHDRARREGRDHLLLEAVRVLLDGQGSAELLASRTGLPMAQRCAVLSVGGGGQVDAQARGRLVEASFQHCTRHGEVSVVVPSTRGVLVLLGRLAKDRAQAQEQVRLLAGSLAGELSRQLGQRVRVGIGEVQERLDGAPDSRRTADLALGGLLFGRNSPDFARVEEVAGAVALLHFFDALRTARHLPVETPVTRLLTSPRKGGVSLVDTLSAYLDQPGEKAKAAKAMGVAGATYAYRLDQTVVRESRIDLDDPDARLLAQLQLLLLRGEVADED</sequence>
<evidence type="ECO:0000313" key="4">
    <source>
        <dbReference type="EMBL" id="GAA1230957.1"/>
    </source>
</evidence>
<protein>
    <submittedName>
        <fullName evidence="4">Helix-turn-helix domain-containing protein</fullName>
    </submittedName>
</protein>
<gene>
    <name evidence="4" type="ORF">GCM10009665_21690</name>
</gene>
<dbReference type="Pfam" id="PF13556">
    <property type="entry name" value="HTH_30"/>
    <property type="match status" value="1"/>
</dbReference>
<evidence type="ECO:0000259" key="2">
    <source>
        <dbReference type="Pfam" id="PF13556"/>
    </source>
</evidence>
<dbReference type="Gene3D" id="1.10.10.2840">
    <property type="entry name" value="PucR C-terminal helix-turn-helix domain"/>
    <property type="match status" value="1"/>
</dbReference>
<feature type="domain" description="CdaR GGDEF-like" evidence="3">
    <location>
        <begin position="304"/>
        <end position="422"/>
    </location>
</feature>
<feature type="domain" description="PucR C-terminal helix-turn-helix" evidence="2">
    <location>
        <begin position="479"/>
        <end position="537"/>
    </location>
</feature>
<keyword evidence="5" id="KW-1185">Reference proteome</keyword>
<dbReference type="PANTHER" id="PTHR33744:SF17">
    <property type="entry name" value="CONSERVED PROTEIN"/>
    <property type="match status" value="1"/>
</dbReference>
<dbReference type="Proteomes" id="UP001500037">
    <property type="component" value="Unassembled WGS sequence"/>
</dbReference>
<dbReference type="InterPro" id="IPR051448">
    <property type="entry name" value="CdaR-like_regulators"/>
</dbReference>
<dbReference type="PANTHER" id="PTHR33744">
    <property type="entry name" value="CARBOHYDRATE DIACID REGULATOR"/>
    <property type="match status" value="1"/>
</dbReference>